<dbReference type="AlphaFoldDB" id="A0A6G6WFE0"/>
<protein>
    <recommendedName>
        <fullName evidence="4">HEAT repeat domain-containing protein</fullName>
    </recommendedName>
</protein>
<evidence type="ECO:0000256" key="1">
    <source>
        <dbReference type="SAM" id="MobiDB-lite"/>
    </source>
</evidence>
<evidence type="ECO:0000313" key="3">
    <source>
        <dbReference type="Proteomes" id="UP000502996"/>
    </source>
</evidence>
<accession>A0A6G6WFE0</accession>
<dbReference type="InterPro" id="IPR011989">
    <property type="entry name" value="ARM-like"/>
</dbReference>
<dbReference type="RefSeq" id="WP_165234063.1">
    <property type="nucleotide sequence ID" value="NZ_CP049257.1"/>
</dbReference>
<dbReference type="KEGG" id="nano:G5V58_14480"/>
<gene>
    <name evidence="2" type="ORF">G5V58_14480</name>
</gene>
<sequence>MSRWSRRADRPENSRGVPDLTQLTDPAASYHQQHLDALRDGDFRARATASWGLIARGRESLPFLGSMLASRDPDSVADAAGVLAWLGHADPTFVDGLVAALPRQADHESTDAIVLALGALGSRKAVPALAALVRDDGTDGDTMACAVESLGKVARRRFDRRPDPRAAARAWLDAQDR</sequence>
<evidence type="ECO:0008006" key="4">
    <source>
        <dbReference type="Google" id="ProtNLM"/>
    </source>
</evidence>
<reference evidence="2 3" key="1">
    <citation type="submission" date="2020-02" db="EMBL/GenBank/DDBJ databases">
        <title>Full genome sequence of Nocardioides sp. R-3366.</title>
        <authorList>
            <person name="Im W.-T."/>
        </authorList>
    </citation>
    <scope>NUCLEOTIDE SEQUENCE [LARGE SCALE GENOMIC DNA]</scope>
    <source>
        <strain evidence="2 3">R-3366</strain>
    </source>
</reference>
<feature type="compositionally biased region" description="Basic and acidic residues" evidence="1">
    <location>
        <begin position="1"/>
        <end position="13"/>
    </location>
</feature>
<dbReference type="EMBL" id="CP049257">
    <property type="protein sequence ID" value="QIG43815.1"/>
    <property type="molecule type" value="Genomic_DNA"/>
</dbReference>
<dbReference type="Gene3D" id="1.25.10.10">
    <property type="entry name" value="Leucine-rich Repeat Variant"/>
    <property type="match status" value="1"/>
</dbReference>
<keyword evidence="3" id="KW-1185">Reference proteome</keyword>
<organism evidence="2 3">
    <name type="scientific">Nocardioides anomalus</name>
    <dbReference type="NCBI Taxonomy" id="2712223"/>
    <lineage>
        <taxon>Bacteria</taxon>
        <taxon>Bacillati</taxon>
        <taxon>Actinomycetota</taxon>
        <taxon>Actinomycetes</taxon>
        <taxon>Propionibacteriales</taxon>
        <taxon>Nocardioidaceae</taxon>
        <taxon>Nocardioides</taxon>
    </lineage>
</organism>
<dbReference type="Proteomes" id="UP000502996">
    <property type="component" value="Chromosome"/>
</dbReference>
<proteinExistence type="predicted"/>
<feature type="region of interest" description="Disordered" evidence="1">
    <location>
        <begin position="1"/>
        <end position="25"/>
    </location>
</feature>
<dbReference type="SUPFAM" id="SSF48371">
    <property type="entry name" value="ARM repeat"/>
    <property type="match status" value="1"/>
</dbReference>
<evidence type="ECO:0000313" key="2">
    <source>
        <dbReference type="EMBL" id="QIG43815.1"/>
    </source>
</evidence>
<name>A0A6G6WFE0_9ACTN</name>
<dbReference type="InterPro" id="IPR016024">
    <property type="entry name" value="ARM-type_fold"/>
</dbReference>